<dbReference type="Proteomes" id="UP000008068">
    <property type="component" value="Unassembled WGS sequence"/>
</dbReference>
<accession>G0MNZ6</accession>
<dbReference type="EMBL" id="GL379804">
    <property type="protein sequence ID" value="EGT39085.1"/>
    <property type="molecule type" value="Genomic_DNA"/>
</dbReference>
<reference evidence="2" key="1">
    <citation type="submission" date="2011-07" db="EMBL/GenBank/DDBJ databases">
        <authorList>
            <consortium name="Caenorhabditis brenneri Sequencing and Analysis Consortium"/>
            <person name="Wilson R.K."/>
        </authorList>
    </citation>
    <scope>NUCLEOTIDE SEQUENCE [LARGE SCALE GENOMIC DNA]</scope>
    <source>
        <strain evidence="2">PB2801</strain>
    </source>
</reference>
<proteinExistence type="predicted"/>
<evidence type="ECO:0008006" key="3">
    <source>
        <dbReference type="Google" id="ProtNLM"/>
    </source>
</evidence>
<keyword evidence="2" id="KW-1185">Reference proteome</keyword>
<organism evidence="2">
    <name type="scientific">Caenorhabditis brenneri</name>
    <name type="common">Nematode worm</name>
    <dbReference type="NCBI Taxonomy" id="135651"/>
    <lineage>
        <taxon>Eukaryota</taxon>
        <taxon>Metazoa</taxon>
        <taxon>Ecdysozoa</taxon>
        <taxon>Nematoda</taxon>
        <taxon>Chromadorea</taxon>
        <taxon>Rhabditida</taxon>
        <taxon>Rhabditina</taxon>
        <taxon>Rhabditomorpha</taxon>
        <taxon>Rhabditoidea</taxon>
        <taxon>Rhabditidae</taxon>
        <taxon>Peloderinae</taxon>
        <taxon>Caenorhabditis</taxon>
    </lineage>
</organism>
<sequence>MRYFEGHELFLFLVHITSDQVRRVMKAWKKNIVFRNLETLELNGLFHEFSSVDDFKEELNVKQIPEQIAPQVFKPKISAFTPAQAIYSAYIVKDDGTVAFLYISDRSVFLSVKKFTEEEMLERNSIDF</sequence>
<dbReference type="HOGENOM" id="CLU_1961507_0_0_1"/>
<dbReference type="InParanoid" id="G0MNZ6"/>
<name>G0MNZ6_CAEBE</name>
<dbReference type="AlphaFoldDB" id="G0MNZ6"/>
<evidence type="ECO:0000313" key="1">
    <source>
        <dbReference type="EMBL" id="EGT39085.1"/>
    </source>
</evidence>
<protein>
    <recommendedName>
        <fullName evidence="3">DUF38 domain-containing protein</fullName>
    </recommendedName>
</protein>
<gene>
    <name evidence="1" type="ORF">CAEBREN_15788</name>
</gene>
<evidence type="ECO:0000313" key="2">
    <source>
        <dbReference type="Proteomes" id="UP000008068"/>
    </source>
</evidence>